<evidence type="ECO:0000256" key="12">
    <source>
        <dbReference type="ARBA" id="ARBA00073059"/>
    </source>
</evidence>
<evidence type="ECO:0000256" key="1">
    <source>
        <dbReference type="ARBA" id="ARBA00001966"/>
    </source>
</evidence>
<evidence type="ECO:0000256" key="8">
    <source>
        <dbReference type="ARBA" id="ARBA00022723"/>
    </source>
</evidence>
<organism evidence="14 15">
    <name type="scientific">Ruminococcus albus</name>
    <dbReference type="NCBI Taxonomy" id="1264"/>
    <lineage>
        <taxon>Bacteria</taxon>
        <taxon>Bacillati</taxon>
        <taxon>Bacillota</taxon>
        <taxon>Clostridia</taxon>
        <taxon>Eubacteriales</taxon>
        <taxon>Oscillospiraceae</taxon>
        <taxon>Ruminococcus</taxon>
    </lineage>
</organism>
<dbReference type="eggNOG" id="COG0379">
    <property type="taxonomic scope" value="Bacteria"/>
</dbReference>
<dbReference type="InterPro" id="IPR036094">
    <property type="entry name" value="NadA_sf"/>
</dbReference>
<dbReference type="RefSeq" id="WP_074962855.1">
    <property type="nucleotide sequence ID" value="NZ_FOKQ01000033.1"/>
</dbReference>
<dbReference type="NCBIfam" id="NF006878">
    <property type="entry name" value="PRK09375.1-2"/>
    <property type="match status" value="1"/>
</dbReference>
<keyword evidence="7" id="KW-0808">Transferase</keyword>
<keyword evidence="6" id="KW-0662">Pyridine nucleotide biosynthesis</keyword>
<evidence type="ECO:0000256" key="4">
    <source>
        <dbReference type="ARBA" id="ARBA00012669"/>
    </source>
</evidence>
<evidence type="ECO:0000256" key="7">
    <source>
        <dbReference type="ARBA" id="ARBA00022679"/>
    </source>
</evidence>
<dbReference type="PANTHER" id="PTHR30573">
    <property type="entry name" value="QUINOLINATE SYNTHETASE A"/>
    <property type="match status" value="1"/>
</dbReference>
<evidence type="ECO:0000256" key="2">
    <source>
        <dbReference type="ARBA" id="ARBA00003791"/>
    </source>
</evidence>
<dbReference type="Proteomes" id="UP000182192">
    <property type="component" value="Unassembled WGS sequence"/>
</dbReference>
<dbReference type="FunFam" id="3.40.50.10800:FF:000001">
    <property type="entry name" value="Quinolinate synthase A"/>
    <property type="match status" value="1"/>
</dbReference>
<dbReference type="InterPro" id="IPR003473">
    <property type="entry name" value="NadA"/>
</dbReference>
<evidence type="ECO:0000256" key="5">
    <source>
        <dbReference type="ARBA" id="ARBA00022485"/>
    </source>
</evidence>
<evidence type="ECO:0000256" key="11">
    <source>
        <dbReference type="ARBA" id="ARBA00050125"/>
    </source>
</evidence>
<dbReference type="EMBL" id="FOKQ01000033">
    <property type="protein sequence ID" value="SFD08030.1"/>
    <property type="molecule type" value="Genomic_DNA"/>
</dbReference>
<keyword evidence="5" id="KW-0004">4Fe-4S</keyword>
<dbReference type="Pfam" id="PF02445">
    <property type="entry name" value="NadA"/>
    <property type="match status" value="1"/>
</dbReference>
<accession>A0A1I1PPV5</accession>
<evidence type="ECO:0000256" key="3">
    <source>
        <dbReference type="ARBA" id="ARBA00005065"/>
    </source>
</evidence>
<dbReference type="SUPFAM" id="SSF142754">
    <property type="entry name" value="NadA-like"/>
    <property type="match status" value="1"/>
</dbReference>
<dbReference type="OrthoDB" id="9801204at2"/>
<dbReference type="PANTHER" id="PTHR30573:SF0">
    <property type="entry name" value="QUINOLINATE SYNTHASE, CHLOROPLASTIC"/>
    <property type="match status" value="1"/>
</dbReference>
<dbReference type="GO" id="GO:0008987">
    <property type="term" value="F:quinolinate synthetase A activity"/>
    <property type="evidence" value="ECO:0007669"/>
    <property type="project" value="UniProtKB-UniRule"/>
</dbReference>
<evidence type="ECO:0000313" key="14">
    <source>
        <dbReference type="EMBL" id="SFD08030.1"/>
    </source>
</evidence>
<evidence type="ECO:0000256" key="10">
    <source>
        <dbReference type="ARBA" id="ARBA00023014"/>
    </source>
</evidence>
<proteinExistence type="predicted"/>
<comment type="catalytic activity">
    <reaction evidence="11">
        <text>iminosuccinate + dihydroxyacetone phosphate = quinolinate + phosphate + 2 H2O + H(+)</text>
        <dbReference type="Rhea" id="RHEA:25888"/>
        <dbReference type="ChEBI" id="CHEBI:15377"/>
        <dbReference type="ChEBI" id="CHEBI:15378"/>
        <dbReference type="ChEBI" id="CHEBI:29959"/>
        <dbReference type="ChEBI" id="CHEBI:43474"/>
        <dbReference type="ChEBI" id="CHEBI:57642"/>
        <dbReference type="ChEBI" id="CHEBI:77875"/>
        <dbReference type="EC" id="2.5.1.72"/>
    </reaction>
    <physiologicalReaction direction="left-to-right" evidence="11">
        <dbReference type="Rhea" id="RHEA:25889"/>
    </physiologicalReaction>
</comment>
<dbReference type="GO" id="GO:0051539">
    <property type="term" value="F:4 iron, 4 sulfur cluster binding"/>
    <property type="evidence" value="ECO:0007669"/>
    <property type="project" value="UniProtKB-KW"/>
</dbReference>
<dbReference type="NCBIfam" id="TIGR00550">
    <property type="entry name" value="nadA"/>
    <property type="match status" value="1"/>
</dbReference>
<keyword evidence="9" id="KW-0408">Iron</keyword>
<reference evidence="14 15" key="1">
    <citation type="submission" date="2016-10" db="EMBL/GenBank/DDBJ databases">
        <authorList>
            <person name="de Groot N.N."/>
        </authorList>
    </citation>
    <scope>NUCLEOTIDE SEQUENCE [LARGE SCALE GENOMIC DNA]</scope>
    <source>
        <strain evidence="14 15">AR67</strain>
    </source>
</reference>
<dbReference type="AlphaFoldDB" id="A0A1I1PPV5"/>
<keyword evidence="10" id="KW-0411">Iron-sulfur</keyword>
<comment type="function">
    <text evidence="2">Catalyzes the condensation of iminoaspartate with dihydroxyacetone phosphate to form quinolinate.</text>
</comment>
<keyword evidence="8" id="KW-0479">Metal-binding</keyword>
<sequence>MIRDIQDQIIKLKKEHDICILAHSYQAAEIVEIADITGDSYKLSVEAAKVQNKNILMCGVHFMAETSKMLSPEKRVFLANGGAGCPMAEQMEPEMIRGLKKDEPDRKVVCYINTTAALKAECDVCVTSSSAVKIVKNMDADKILFIPDCNLGTFVANECPDKDIMLLQGGCPVHAAITVDEVEEARAAHPNAKLLVHPECKPAVTKLADYAGSTADIMRYAAESDSREFIIGTEISIKEHLQYKFPEKRFYDLSKRLICPNMKLTTLMDVYGSCKAIGGDSSFDVTEIEMSDELIAKAKGCIDEMIRLSV</sequence>
<dbReference type="EC" id="2.5.1.72" evidence="4 13"/>
<comment type="cofactor">
    <cofactor evidence="1">
        <name>[4Fe-4S] cluster</name>
        <dbReference type="ChEBI" id="CHEBI:49883"/>
    </cofactor>
</comment>
<evidence type="ECO:0000256" key="6">
    <source>
        <dbReference type="ARBA" id="ARBA00022642"/>
    </source>
</evidence>
<dbReference type="UniPathway" id="UPA00253">
    <property type="reaction ID" value="UER00327"/>
</dbReference>
<dbReference type="GO" id="GO:0034628">
    <property type="term" value="P:'de novo' NAD+ biosynthetic process from L-aspartate"/>
    <property type="evidence" value="ECO:0007669"/>
    <property type="project" value="TreeGrafter"/>
</dbReference>
<gene>
    <name evidence="14" type="ORF">SAMN02910406_03043</name>
</gene>
<evidence type="ECO:0000256" key="9">
    <source>
        <dbReference type="ARBA" id="ARBA00023004"/>
    </source>
</evidence>
<comment type="pathway">
    <text evidence="3">Cofactor biosynthesis; NAD(+) biosynthesis; quinolinate from iminoaspartate: step 1/1.</text>
</comment>
<evidence type="ECO:0000256" key="13">
    <source>
        <dbReference type="NCBIfam" id="TIGR00550"/>
    </source>
</evidence>
<protein>
    <recommendedName>
        <fullName evidence="12 13">Quinolinate synthase</fullName>
        <ecNumber evidence="4 13">2.5.1.72</ecNumber>
    </recommendedName>
</protein>
<name>A0A1I1PPV5_RUMAL</name>
<dbReference type="Gene3D" id="3.40.50.10800">
    <property type="entry name" value="NadA-like"/>
    <property type="match status" value="3"/>
</dbReference>
<dbReference type="GO" id="GO:0046872">
    <property type="term" value="F:metal ion binding"/>
    <property type="evidence" value="ECO:0007669"/>
    <property type="project" value="UniProtKB-KW"/>
</dbReference>
<evidence type="ECO:0000313" key="15">
    <source>
        <dbReference type="Proteomes" id="UP000182192"/>
    </source>
</evidence>